<dbReference type="PROSITE" id="PS00143">
    <property type="entry name" value="INSULINASE"/>
    <property type="match status" value="1"/>
</dbReference>
<dbReference type="GO" id="GO:0046872">
    <property type="term" value="F:metal ion binding"/>
    <property type="evidence" value="ECO:0007669"/>
    <property type="project" value="UniProtKB-KW"/>
</dbReference>
<dbReference type="GO" id="GO:0004222">
    <property type="term" value="F:metalloendopeptidase activity"/>
    <property type="evidence" value="ECO:0007669"/>
    <property type="project" value="InterPro"/>
</dbReference>
<proteinExistence type="inferred from homology"/>
<keyword evidence="3" id="KW-0645">Protease</keyword>
<evidence type="ECO:0000256" key="8">
    <source>
        <dbReference type="RuleBase" id="RU004447"/>
    </source>
</evidence>
<evidence type="ECO:0000256" key="6">
    <source>
        <dbReference type="ARBA" id="ARBA00022833"/>
    </source>
</evidence>
<keyword evidence="6" id="KW-0862">Zinc</keyword>
<keyword evidence="7" id="KW-0482">Metalloprotease</keyword>
<dbReference type="PANTHER" id="PTHR43690:SF18">
    <property type="entry name" value="INSULIN-DEGRADING ENZYME-RELATED"/>
    <property type="match status" value="1"/>
</dbReference>
<dbReference type="PANTHER" id="PTHR43690">
    <property type="entry name" value="NARDILYSIN"/>
    <property type="match status" value="1"/>
</dbReference>
<evidence type="ECO:0000313" key="13">
    <source>
        <dbReference type="EMBL" id="AYV78243.1"/>
    </source>
</evidence>
<evidence type="ECO:0000256" key="5">
    <source>
        <dbReference type="ARBA" id="ARBA00022801"/>
    </source>
</evidence>
<dbReference type="Pfam" id="PF16187">
    <property type="entry name" value="Peptidase_M16_M"/>
    <property type="match status" value="1"/>
</dbReference>
<evidence type="ECO:0000259" key="9">
    <source>
        <dbReference type="Pfam" id="PF00675"/>
    </source>
</evidence>
<dbReference type="SUPFAM" id="SSF63411">
    <property type="entry name" value="LuxS/MPP-like metallohydrolase"/>
    <property type="match status" value="4"/>
</dbReference>
<dbReference type="InterPro" id="IPR032632">
    <property type="entry name" value="Peptidase_M16_M"/>
</dbReference>
<evidence type="ECO:0000256" key="2">
    <source>
        <dbReference type="ARBA" id="ARBA00007261"/>
    </source>
</evidence>
<reference evidence="13" key="1">
    <citation type="submission" date="2018-10" db="EMBL/GenBank/DDBJ databases">
        <title>Hidden diversity of soil giant viruses.</title>
        <authorList>
            <person name="Schulz F."/>
            <person name="Alteio L."/>
            <person name="Goudeau D."/>
            <person name="Ryan E.M."/>
            <person name="Malmstrom R.R."/>
            <person name="Blanchard J."/>
            <person name="Woyke T."/>
        </authorList>
    </citation>
    <scope>NUCLEOTIDE SEQUENCE</scope>
    <source>
        <strain evidence="13">EDV1</strain>
    </source>
</reference>
<accession>A0A3G4ZXD2</accession>
<dbReference type="InterPro" id="IPR007863">
    <property type="entry name" value="Peptidase_M16_C"/>
</dbReference>
<dbReference type="InterPro" id="IPR011249">
    <property type="entry name" value="Metalloenz_LuxS/M16"/>
</dbReference>
<dbReference type="EMBL" id="MK072072">
    <property type="protein sequence ID" value="AYV78243.1"/>
    <property type="molecule type" value="Genomic_DNA"/>
</dbReference>
<feature type="domain" description="Peptidase M16 N-terminal" evidence="9">
    <location>
        <begin position="25"/>
        <end position="153"/>
    </location>
</feature>
<dbReference type="InterPro" id="IPR050626">
    <property type="entry name" value="Peptidase_M16"/>
</dbReference>
<dbReference type="Pfam" id="PF22456">
    <property type="entry name" value="PqqF-like_C_4"/>
    <property type="match status" value="1"/>
</dbReference>
<evidence type="ECO:0000256" key="7">
    <source>
        <dbReference type="ARBA" id="ARBA00023049"/>
    </source>
</evidence>
<dbReference type="GO" id="GO:0006508">
    <property type="term" value="P:proteolysis"/>
    <property type="evidence" value="ECO:0007669"/>
    <property type="project" value="UniProtKB-KW"/>
</dbReference>
<dbReference type="Pfam" id="PF05193">
    <property type="entry name" value="Peptidase_M16_C"/>
    <property type="match status" value="1"/>
</dbReference>
<feature type="domain" description="Peptidase M16 middle/third" evidence="11">
    <location>
        <begin position="363"/>
        <end position="653"/>
    </location>
</feature>
<feature type="domain" description="Peptidase M16 C-terminal" evidence="10">
    <location>
        <begin position="180"/>
        <end position="357"/>
    </location>
</feature>
<comment type="similarity">
    <text evidence="2 8">Belongs to the peptidase M16 family.</text>
</comment>
<evidence type="ECO:0000256" key="3">
    <source>
        <dbReference type="ARBA" id="ARBA00022670"/>
    </source>
</evidence>
<name>A0A3G4ZXD2_9VIRU</name>
<feature type="domain" description="Coenzyme PQQ synthesis protein F-like C-terminal lobe" evidence="12">
    <location>
        <begin position="765"/>
        <end position="865"/>
    </location>
</feature>
<protein>
    <submittedName>
        <fullName evidence="13">Zn-dependent peptidase</fullName>
    </submittedName>
</protein>
<dbReference type="InterPro" id="IPR011765">
    <property type="entry name" value="Pept_M16_N"/>
</dbReference>
<dbReference type="FunFam" id="3.30.830.10:FF:000012">
    <property type="entry name" value="Protease 3"/>
    <property type="match status" value="1"/>
</dbReference>
<sequence>MEIIKSKFDKRNYKLIILPNNLETILISDPETDISALALSVKVGYFHDDKDMPGISHFLEHMLFMGSEKYKGENYYHEYINQYGGTSNAFTASNKTCYYFSIPSAHFENMMDIFAQFFIKPLFDNDSLNREISAVDAEHKKNLHLDEWRYHNMFKISAKKSHPYSKFGTGNMETLKKPNSRDKLIEYYNKYYSANNMKLVILGKDPINVLEKMAIKTFGNILNKNIKIDDNYGYIFNDLPKVVQLVPIIKENRLIIGWQIPSDDLYLNYKPIEYISHLLGGEYRKSIYEYLKNKNWAKNLIVNCEKDIGNIYLLTINVHMTDEGFKNYNKIISTIYHFIEIIREKGITKKNYDNYKKISEIRFMYAEKEDPMDYVVKIATTMCINGIDMHKVIAINSLFHDYNEEFVRIVNNYLDYLKQQNSIIIIGSSKYNGMTSHIEKWYGIHYNLFNTILKQKSHGNELQYNKQNITELCEENPFIPNNFILKTCDNIHNNPIKLMSDKKIEIWYKFDNSFRIPYAYIGCSCEIPKICNNLKTFVIAKLYFKLFKYNMNVFFYLSGIVGYDISLNINRNTIFFSFYGFNDKLNIIVKTFIDNFCNIGELNDINQSHIFDVIKKEYREELENSIFISPYLKITNIFNKNICNSFYDSDDQLKIIDMITLNDILKFPKKLLAVDKNIKCLIQGNLLKNDAHEIKTYISYLIKNISDNQHNKMYEGLITHDLDIGSTKYIMKKQENEKEINSVIGMIVRIGYIQNDIKMLCLLELINAIITEPFFTQLRTVEQTGYIVKSEIQEFGELNNSLYVHTLVVQSPTKNPSELEKRINLFINEFQKTLLSMKENQFNIHKKSIINNLNKADTKLLDSVAQNMQAIINHNADHEGLFDMKSKMIKEFDVITKNELIEFYNNMYVNQKTRTLWVVGQEGSHT</sequence>
<dbReference type="Pfam" id="PF00675">
    <property type="entry name" value="Peptidase_M16"/>
    <property type="match status" value="1"/>
</dbReference>
<evidence type="ECO:0000259" key="12">
    <source>
        <dbReference type="Pfam" id="PF22456"/>
    </source>
</evidence>
<dbReference type="InterPro" id="IPR001431">
    <property type="entry name" value="Pept_M16_Zn_BS"/>
</dbReference>
<gene>
    <name evidence="13" type="ORF">Edafosvirus7_35</name>
</gene>
<evidence type="ECO:0000259" key="11">
    <source>
        <dbReference type="Pfam" id="PF16187"/>
    </source>
</evidence>
<comment type="cofactor">
    <cofactor evidence="1">
        <name>Zn(2+)</name>
        <dbReference type="ChEBI" id="CHEBI:29105"/>
    </cofactor>
</comment>
<organism evidence="13">
    <name type="scientific">Edafosvirus sp</name>
    <dbReference type="NCBI Taxonomy" id="2487765"/>
    <lineage>
        <taxon>Viruses</taxon>
        <taxon>Varidnaviria</taxon>
        <taxon>Bamfordvirae</taxon>
        <taxon>Nucleocytoviricota</taxon>
        <taxon>Megaviricetes</taxon>
        <taxon>Imitervirales</taxon>
        <taxon>Mimiviridae</taxon>
        <taxon>Klosneuvirinae</taxon>
    </lineage>
</organism>
<evidence type="ECO:0000256" key="1">
    <source>
        <dbReference type="ARBA" id="ARBA00001947"/>
    </source>
</evidence>
<keyword evidence="4" id="KW-0479">Metal-binding</keyword>
<evidence type="ECO:0000259" key="10">
    <source>
        <dbReference type="Pfam" id="PF05193"/>
    </source>
</evidence>
<evidence type="ECO:0000256" key="4">
    <source>
        <dbReference type="ARBA" id="ARBA00022723"/>
    </source>
</evidence>
<dbReference type="Gene3D" id="3.30.830.10">
    <property type="entry name" value="Metalloenzyme, LuxS/M16 peptidase-like"/>
    <property type="match status" value="4"/>
</dbReference>
<dbReference type="InterPro" id="IPR054734">
    <property type="entry name" value="PqqF-like_C_4"/>
</dbReference>
<keyword evidence="5" id="KW-0378">Hydrolase</keyword>